<keyword evidence="2" id="KW-0472">Membrane</keyword>
<evidence type="ECO:0000313" key="4">
    <source>
        <dbReference type="Proteomes" id="UP000325440"/>
    </source>
</evidence>
<keyword evidence="2" id="KW-0812">Transmembrane</keyword>
<name>A0A5E4N9N3_9HEMI</name>
<keyword evidence="4" id="KW-1185">Reference proteome</keyword>
<dbReference type="EMBL" id="CABPRJ010001906">
    <property type="protein sequence ID" value="VVC40606.1"/>
    <property type="molecule type" value="Genomic_DNA"/>
</dbReference>
<keyword evidence="2" id="KW-1133">Transmembrane helix</keyword>
<dbReference type="Proteomes" id="UP000325440">
    <property type="component" value="Unassembled WGS sequence"/>
</dbReference>
<evidence type="ECO:0000313" key="3">
    <source>
        <dbReference type="EMBL" id="VVC40606.1"/>
    </source>
</evidence>
<dbReference type="AlphaFoldDB" id="A0A5E4N9N3"/>
<reference evidence="3 4" key="1">
    <citation type="submission" date="2019-08" db="EMBL/GenBank/DDBJ databases">
        <authorList>
            <person name="Alioto T."/>
            <person name="Alioto T."/>
            <person name="Gomez Garrido J."/>
        </authorList>
    </citation>
    <scope>NUCLEOTIDE SEQUENCE [LARGE SCALE GENOMIC DNA]</scope>
</reference>
<gene>
    <name evidence="3" type="ORF">CINCED_3A025337</name>
</gene>
<evidence type="ECO:0000256" key="1">
    <source>
        <dbReference type="SAM" id="MobiDB-lite"/>
    </source>
</evidence>
<feature type="transmembrane region" description="Helical" evidence="2">
    <location>
        <begin position="65"/>
        <end position="82"/>
    </location>
</feature>
<accession>A0A5E4N9N3</accession>
<feature type="transmembrane region" description="Helical" evidence="2">
    <location>
        <begin position="6"/>
        <end position="24"/>
    </location>
</feature>
<proteinExistence type="predicted"/>
<protein>
    <submittedName>
        <fullName evidence="3">Uncharacterized protein</fullName>
    </submittedName>
</protein>
<feature type="region of interest" description="Disordered" evidence="1">
    <location>
        <begin position="87"/>
        <end position="118"/>
    </location>
</feature>
<sequence>MPVTRLPSTATIGGINGFIIIYAVRRSLRCRRLDFFELLKDTTRWVKNAGRISDEISRFLFRRNLIYLFALTATTAGARTLYGRGLGGRRRDVESPRGTDVTGVGREKKKNKTETKKKQKKLMDSIQRRARDGVLMHGASRIHYFSREPADFRTRVDFLKEDLNNRYGTKDRVGDVYSGPRLHRLMARDRIALAAKTFRYPCERPNPEEREKEDCRHC</sequence>
<organism evidence="3 4">
    <name type="scientific">Cinara cedri</name>
    <dbReference type="NCBI Taxonomy" id="506608"/>
    <lineage>
        <taxon>Eukaryota</taxon>
        <taxon>Metazoa</taxon>
        <taxon>Ecdysozoa</taxon>
        <taxon>Arthropoda</taxon>
        <taxon>Hexapoda</taxon>
        <taxon>Insecta</taxon>
        <taxon>Pterygota</taxon>
        <taxon>Neoptera</taxon>
        <taxon>Paraneoptera</taxon>
        <taxon>Hemiptera</taxon>
        <taxon>Sternorrhyncha</taxon>
        <taxon>Aphidomorpha</taxon>
        <taxon>Aphidoidea</taxon>
        <taxon>Aphididae</taxon>
        <taxon>Lachninae</taxon>
        <taxon>Cinara</taxon>
    </lineage>
</organism>
<evidence type="ECO:0000256" key="2">
    <source>
        <dbReference type="SAM" id="Phobius"/>
    </source>
</evidence>